<evidence type="ECO:0000256" key="2">
    <source>
        <dbReference type="SAM" id="Coils"/>
    </source>
</evidence>
<organism evidence="3 4">
    <name type="scientific">Desulfobacula phenolica</name>
    <dbReference type="NCBI Taxonomy" id="90732"/>
    <lineage>
        <taxon>Bacteria</taxon>
        <taxon>Pseudomonadati</taxon>
        <taxon>Thermodesulfobacteriota</taxon>
        <taxon>Desulfobacteria</taxon>
        <taxon>Desulfobacterales</taxon>
        <taxon>Desulfobacteraceae</taxon>
        <taxon>Desulfobacula</taxon>
    </lineage>
</organism>
<proteinExistence type="inferred from homology"/>
<comment type="similarity">
    <text evidence="1">Belongs to the membrane fusion protein (MFP) (TC 8.A.1) family.</text>
</comment>
<dbReference type="Gene3D" id="2.40.50.100">
    <property type="match status" value="1"/>
</dbReference>
<accession>A0A1H2HD34</accession>
<dbReference type="AlphaFoldDB" id="A0A1H2HD34"/>
<dbReference type="NCBIfam" id="TIGR01730">
    <property type="entry name" value="RND_mfp"/>
    <property type="match status" value="1"/>
</dbReference>
<keyword evidence="2" id="KW-0175">Coiled coil</keyword>
<gene>
    <name evidence="3" type="ORF">SAMN04487931_106179</name>
</gene>
<evidence type="ECO:0000313" key="3">
    <source>
        <dbReference type="EMBL" id="SDU29801.1"/>
    </source>
</evidence>
<keyword evidence="4" id="KW-1185">Reference proteome</keyword>
<name>A0A1H2HD34_9BACT</name>
<dbReference type="Gene3D" id="2.40.30.170">
    <property type="match status" value="1"/>
</dbReference>
<dbReference type="Proteomes" id="UP000199608">
    <property type="component" value="Unassembled WGS sequence"/>
</dbReference>
<dbReference type="RefSeq" id="WP_092234270.1">
    <property type="nucleotide sequence ID" value="NZ_FNLL01000006.1"/>
</dbReference>
<feature type="coiled-coil region" evidence="2">
    <location>
        <begin position="128"/>
        <end position="155"/>
    </location>
</feature>
<evidence type="ECO:0000313" key="4">
    <source>
        <dbReference type="Proteomes" id="UP000199608"/>
    </source>
</evidence>
<reference evidence="4" key="1">
    <citation type="submission" date="2016-10" db="EMBL/GenBank/DDBJ databases">
        <authorList>
            <person name="Varghese N."/>
            <person name="Submissions S."/>
        </authorList>
    </citation>
    <scope>NUCLEOTIDE SEQUENCE [LARGE SCALE GENOMIC DNA]</scope>
    <source>
        <strain evidence="4">DSM 3384</strain>
    </source>
</reference>
<dbReference type="GO" id="GO:1990281">
    <property type="term" value="C:efflux pump complex"/>
    <property type="evidence" value="ECO:0007669"/>
    <property type="project" value="TreeGrafter"/>
</dbReference>
<dbReference type="InterPro" id="IPR006143">
    <property type="entry name" value="RND_pump_MFP"/>
</dbReference>
<dbReference type="Gene3D" id="1.10.287.470">
    <property type="entry name" value="Helix hairpin bin"/>
    <property type="match status" value="1"/>
</dbReference>
<sequence>MMKNSYKIKGFSSVVFRFLRVVIVLAVAVGAAKLLISLKEKPEKKQIVKTPPSVKIMVVKPVSKTMTIDAYGTVKPRKLVKIAVEVPGRIDYLHPSFIEGGMIGKGDLLVGIDQRSYQLERQTGQVRIRQANADIESLKQDIENLKNDILLSTANVDLTQKELERVKTLTRNQFASKNSLDKAEQQYLQAKIQLQNIRNRLFLTDTLMEQKKAALAMARVDLQKADLALQKTRINSEFNGFVLDKFVEKAEYVTPGQILGAMYQKNSLDVDVRIPLEKMKWIESFFHNGKMPVAKVIVANFDSIKTYVWDAKVARLKANIDEKTRTLPMTLEILNPDVKIKHIFDLRPGTFVKCSIMGQTYDNLFVLPRHLLRDGDVFFTVNDSHLKMKKVTVLRKFEEEIYISKGLAPGDKIITSPLPGAREGMALAIKSNGN</sequence>
<dbReference type="PANTHER" id="PTHR30469:SF15">
    <property type="entry name" value="HLYD FAMILY OF SECRETION PROTEINS"/>
    <property type="match status" value="1"/>
</dbReference>
<dbReference type="EMBL" id="FNLL01000006">
    <property type="protein sequence ID" value="SDU29801.1"/>
    <property type="molecule type" value="Genomic_DNA"/>
</dbReference>
<dbReference type="Gene3D" id="2.40.420.20">
    <property type="match status" value="1"/>
</dbReference>
<protein>
    <submittedName>
        <fullName evidence="3">RND family efflux transporter, MFP subunit</fullName>
    </submittedName>
</protein>
<dbReference type="PANTHER" id="PTHR30469">
    <property type="entry name" value="MULTIDRUG RESISTANCE PROTEIN MDTA"/>
    <property type="match status" value="1"/>
</dbReference>
<dbReference type="GO" id="GO:0015562">
    <property type="term" value="F:efflux transmembrane transporter activity"/>
    <property type="evidence" value="ECO:0007669"/>
    <property type="project" value="TreeGrafter"/>
</dbReference>
<dbReference type="SUPFAM" id="SSF111369">
    <property type="entry name" value="HlyD-like secretion proteins"/>
    <property type="match status" value="2"/>
</dbReference>
<evidence type="ECO:0000256" key="1">
    <source>
        <dbReference type="ARBA" id="ARBA00009477"/>
    </source>
</evidence>